<comment type="caution">
    <text evidence="3">The sequence shown here is derived from an EMBL/GenBank/DDBJ whole genome shotgun (WGS) entry which is preliminary data.</text>
</comment>
<protein>
    <submittedName>
        <fullName evidence="3">Uncharacterized protein</fullName>
    </submittedName>
</protein>
<feature type="region of interest" description="Disordered" evidence="1">
    <location>
        <begin position="126"/>
        <end position="145"/>
    </location>
</feature>
<feature type="compositionally biased region" description="Low complexity" evidence="1">
    <location>
        <begin position="135"/>
        <end position="145"/>
    </location>
</feature>
<dbReference type="AlphaFoldDB" id="A0A1F7U7A6"/>
<evidence type="ECO:0000313" key="3">
    <source>
        <dbReference type="EMBL" id="OGL74140.1"/>
    </source>
</evidence>
<keyword evidence="2" id="KW-0472">Membrane</keyword>
<dbReference type="EMBL" id="MGDZ01000006">
    <property type="protein sequence ID" value="OGL74140.1"/>
    <property type="molecule type" value="Genomic_DNA"/>
</dbReference>
<proteinExistence type="predicted"/>
<evidence type="ECO:0000256" key="2">
    <source>
        <dbReference type="SAM" id="Phobius"/>
    </source>
</evidence>
<gene>
    <name evidence="3" type="ORF">A3D72_02540</name>
</gene>
<evidence type="ECO:0000256" key="1">
    <source>
        <dbReference type="SAM" id="MobiDB-lite"/>
    </source>
</evidence>
<feature type="transmembrane region" description="Helical" evidence="2">
    <location>
        <begin position="213"/>
        <end position="235"/>
    </location>
</feature>
<reference evidence="3 4" key="1">
    <citation type="journal article" date="2016" name="Nat. Commun.">
        <title>Thousands of microbial genomes shed light on interconnected biogeochemical processes in an aquifer system.</title>
        <authorList>
            <person name="Anantharaman K."/>
            <person name="Brown C.T."/>
            <person name="Hug L.A."/>
            <person name="Sharon I."/>
            <person name="Castelle C.J."/>
            <person name="Probst A.J."/>
            <person name="Thomas B.C."/>
            <person name="Singh A."/>
            <person name="Wilkins M.J."/>
            <person name="Karaoz U."/>
            <person name="Brodie E.L."/>
            <person name="Williams K.H."/>
            <person name="Hubbard S.S."/>
            <person name="Banfield J.F."/>
        </authorList>
    </citation>
    <scope>NUCLEOTIDE SEQUENCE [LARGE SCALE GENOMIC DNA]</scope>
</reference>
<feature type="transmembrane region" description="Helical" evidence="2">
    <location>
        <begin position="170"/>
        <end position="192"/>
    </location>
</feature>
<name>A0A1F7U7A6_9BACT</name>
<sequence>MKSRLTFWFIGLLIIPFLSFGVLRWSPQPAAASPECQQGSKEGTGCDCWCLRSEAELVTIDQCNETDENEDGQCDDGAPAAIGDIEGEVKDGRLLYRRDGNCNSSTVCEQECDNLLAAGERSGSDSDCRSGALEPAAGAPASPQAPVNYQQGGVVIEIENPLGTTSIPALVGRVISAFLGIAGSLAILMVVYGGVTWLTSGGSPEKIEKGKKILVWAVIGLIVIFGAYSLVNFVLSRIIGL</sequence>
<evidence type="ECO:0000313" key="4">
    <source>
        <dbReference type="Proteomes" id="UP000176303"/>
    </source>
</evidence>
<dbReference type="STRING" id="1802391.A3D72_02540"/>
<keyword evidence="2" id="KW-0812">Transmembrane</keyword>
<accession>A0A1F7U7A6</accession>
<organism evidence="3 4">
    <name type="scientific">Candidatus Uhrbacteria bacterium RIFCSPHIGHO2_02_FULL_57_19</name>
    <dbReference type="NCBI Taxonomy" id="1802391"/>
    <lineage>
        <taxon>Bacteria</taxon>
        <taxon>Candidatus Uhriibacteriota</taxon>
    </lineage>
</organism>
<dbReference type="InterPro" id="IPR043993">
    <property type="entry name" value="T4SS_pilin"/>
</dbReference>
<dbReference type="Pfam" id="PF18895">
    <property type="entry name" value="T4SS_pilin"/>
    <property type="match status" value="1"/>
</dbReference>
<dbReference type="Proteomes" id="UP000176303">
    <property type="component" value="Unassembled WGS sequence"/>
</dbReference>
<keyword evidence="2" id="KW-1133">Transmembrane helix</keyword>